<keyword evidence="5" id="KW-0874">Quinone</keyword>
<dbReference type="PROSITE" id="PS00667">
    <property type="entry name" value="COMPLEX1_ND1_1"/>
    <property type="match status" value="1"/>
</dbReference>
<dbReference type="PANTHER" id="PTHR11432">
    <property type="entry name" value="NADH DEHYDROGENASE SUBUNIT 1"/>
    <property type="match status" value="1"/>
</dbReference>
<evidence type="ECO:0000256" key="3">
    <source>
        <dbReference type="ARBA" id="ARBA00022989"/>
    </source>
</evidence>
<keyword evidence="5" id="KW-1278">Translocase</keyword>
<dbReference type="Pfam" id="PF00146">
    <property type="entry name" value="NADHdh"/>
    <property type="match status" value="1"/>
</dbReference>
<keyword evidence="2 5" id="KW-0812">Transmembrane</keyword>
<evidence type="ECO:0000256" key="5">
    <source>
        <dbReference type="HAMAP-Rule" id="MF_01350"/>
    </source>
</evidence>
<feature type="transmembrane region" description="Helical" evidence="5">
    <location>
        <begin position="7"/>
        <end position="24"/>
    </location>
</feature>
<comment type="function">
    <text evidence="5">NDH-1 shuttles electrons from NADH, via FMN and iron-sulfur (Fe-S) centers, to quinones in the respiratory chain. The immediate electron acceptor for the enzyme in this species is believed to be ubiquinone. Couples the redox reaction to proton translocation (for every two electrons transferred, four hydrogen ions are translocated across the cytoplasmic membrane), and thus conserves the redox energy in a proton gradient. This subunit may bind ubiquinone.</text>
</comment>
<dbReference type="Proteomes" id="UP000065807">
    <property type="component" value="Chromosome"/>
</dbReference>
<feature type="transmembrane region" description="Helical" evidence="5">
    <location>
        <begin position="211"/>
        <end position="229"/>
    </location>
</feature>
<dbReference type="GO" id="GO:0016655">
    <property type="term" value="F:oxidoreductase activity, acting on NAD(P)H, quinone or similar compound as acceptor"/>
    <property type="evidence" value="ECO:0007669"/>
    <property type="project" value="UniProtKB-UniRule"/>
</dbReference>
<accession>A0A0K2SKQ2</accession>
<keyword evidence="4 5" id="KW-0472">Membrane</keyword>
<dbReference type="GO" id="GO:0048038">
    <property type="term" value="F:quinone binding"/>
    <property type="evidence" value="ECO:0007669"/>
    <property type="project" value="UniProtKB-KW"/>
</dbReference>
<keyword evidence="5 6" id="KW-0520">NAD</keyword>
<dbReference type="PATRIC" id="fig|1555112.3.peg.1853"/>
<dbReference type="InterPro" id="IPR018086">
    <property type="entry name" value="NADH_UbQ_OxRdtase_su1_CS"/>
</dbReference>
<name>A0A0K2SKQ2_LIMPI</name>
<dbReference type="HAMAP" id="MF_01350">
    <property type="entry name" value="NDH1_NuoH"/>
    <property type="match status" value="1"/>
</dbReference>
<comment type="subunit">
    <text evidence="5">NDH-1 is composed of 14 different subunits. Subunits NuoA, H, J, K, L, M, N constitute the membrane sector of the complex.</text>
</comment>
<dbReference type="GO" id="GO:0005886">
    <property type="term" value="C:plasma membrane"/>
    <property type="evidence" value="ECO:0007669"/>
    <property type="project" value="UniProtKB-SubCell"/>
</dbReference>
<feature type="transmembrane region" description="Helical" evidence="5">
    <location>
        <begin position="30"/>
        <end position="58"/>
    </location>
</feature>
<sequence>MQIEQSLVQWVAGLYAAGLGWWTGLGIPGWVWVALMAILKAAGVLVFILLNVLFLIWLERKVAGHIQRRPGPMHNGPHGALQTLADAVKLIIKEDIIPSGADKWVFIMAPFVMIAPALMIWVVMPFGPQIIGRDLNIGILYVSAVSSFAILALMMAGWSSNNKWSTLGAMRSAAQMISYEIPLGLALVAIGMVAGTLSLEGIVEAQRSSTWFLILQPLGFLVFIVAATAEINRSPFNLPEAESELVAGFNTEYSGFRWGVFFVAEYANLLATSGIAATLFLGGWSGPAFLPPFVWWLLKTYLFVFIIMWVGWTVPRIRVDQLMELGWKFLIPVGLANIALTGVYVILT</sequence>
<dbReference type="EMBL" id="AP014924">
    <property type="protein sequence ID" value="BAS27665.1"/>
    <property type="molecule type" value="Genomic_DNA"/>
</dbReference>
<dbReference type="InterPro" id="IPR001694">
    <property type="entry name" value="NADH_UbQ_OxRdtase_su1/FPO"/>
</dbReference>
<dbReference type="GO" id="GO:0003954">
    <property type="term" value="F:NADH dehydrogenase activity"/>
    <property type="evidence" value="ECO:0007669"/>
    <property type="project" value="TreeGrafter"/>
</dbReference>
<dbReference type="PANTHER" id="PTHR11432:SF3">
    <property type="entry name" value="NADH-UBIQUINONE OXIDOREDUCTASE CHAIN 1"/>
    <property type="match status" value="1"/>
</dbReference>
<dbReference type="NCBIfam" id="NF004741">
    <property type="entry name" value="PRK06076.1-2"/>
    <property type="match status" value="1"/>
</dbReference>
<comment type="catalytic activity">
    <reaction evidence="5">
        <text>a quinone + NADH + 5 H(+)(in) = a quinol + NAD(+) + 4 H(+)(out)</text>
        <dbReference type="Rhea" id="RHEA:57888"/>
        <dbReference type="ChEBI" id="CHEBI:15378"/>
        <dbReference type="ChEBI" id="CHEBI:24646"/>
        <dbReference type="ChEBI" id="CHEBI:57540"/>
        <dbReference type="ChEBI" id="CHEBI:57945"/>
        <dbReference type="ChEBI" id="CHEBI:132124"/>
    </reaction>
</comment>
<dbReference type="EC" id="7.1.1.-" evidence="5"/>
<evidence type="ECO:0000256" key="4">
    <source>
        <dbReference type="ARBA" id="ARBA00023136"/>
    </source>
</evidence>
<reference evidence="8" key="2">
    <citation type="journal article" date="2016" name="Int. J. Syst. Evol. Microbiol.">
        <title>Complete genome sequence and cell structure of Limnochorda pilosa, a Gram-negative spore-former within the phylum Firmicutes.</title>
        <authorList>
            <person name="Watanabe M."/>
            <person name="Kojima H."/>
            <person name="Fukui M."/>
        </authorList>
    </citation>
    <scope>NUCLEOTIDE SEQUENCE [LARGE SCALE GENOMIC DNA]</scope>
    <source>
        <strain evidence="8">HC45</strain>
    </source>
</reference>
<evidence type="ECO:0000313" key="7">
    <source>
        <dbReference type="EMBL" id="BAS27665.1"/>
    </source>
</evidence>
<gene>
    <name evidence="5" type="primary">nuoH</name>
    <name evidence="7" type="ORF">LIP_1821</name>
</gene>
<feature type="transmembrane region" description="Helical" evidence="5">
    <location>
        <begin position="179"/>
        <end position="199"/>
    </location>
</feature>
<dbReference type="AlphaFoldDB" id="A0A0K2SKQ2"/>
<feature type="transmembrane region" description="Helical" evidence="5">
    <location>
        <begin position="138"/>
        <end position="158"/>
    </location>
</feature>
<dbReference type="RefSeq" id="WP_198409466.1">
    <property type="nucleotide sequence ID" value="NZ_AP014924.1"/>
</dbReference>
<comment type="subcellular location">
    <subcellularLocation>
        <location evidence="5 6">Cell membrane</location>
        <topology evidence="5 6">Multi-pass membrane protein</topology>
    </subcellularLocation>
    <subcellularLocation>
        <location evidence="1">Membrane</location>
        <topology evidence="1">Multi-pass membrane protein</topology>
    </subcellularLocation>
</comment>
<feature type="transmembrane region" description="Helical" evidence="5">
    <location>
        <begin position="104"/>
        <end position="126"/>
    </location>
</feature>
<dbReference type="KEGG" id="lpil:LIP_1821"/>
<feature type="transmembrane region" description="Helical" evidence="5">
    <location>
        <begin position="258"/>
        <end position="281"/>
    </location>
</feature>
<feature type="transmembrane region" description="Helical" evidence="5">
    <location>
        <begin position="293"/>
        <end position="314"/>
    </location>
</feature>
<evidence type="ECO:0000313" key="8">
    <source>
        <dbReference type="Proteomes" id="UP000065807"/>
    </source>
</evidence>
<evidence type="ECO:0000256" key="2">
    <source>
        <dbReference type="ARBA" id="ARBA00022692"/>
    </source>
</evidence>
<organism evidence="7 8">
    <name type="scientific">Limnochorda pilosa</name>
    <dbReference type="NCBI Taxonomy" id="1555112"/>
    <lineage>
        <taxon>Bacteria</taxon>
        <taxon>Bacillati</taxon>
        <taxon>Bacillota</taxon>
        <taxon>Limnochordia</taxon>
        <taxon>Limnochordales</taxon>
        <taxon>Limnochordaceae</taxon>
        <taxon>Limnochorda</taxon>
    </lineage>
</organism>
<feature type="transmembrane region" description="Helical" evidence="5">
    <location>
        <begin position="326"/>
        <end position="347"/>
    </location>
</feature>
<comment type="similarity">
    <text evidence="5 6">Belongs to the complex I subunit 1 family.</text>
</comment>
<proteinExistence type="inferred from homology"/>
<evidence type="ECO:0000256" key="1">
    <source>
        <dbReference type="ARBA" id="ARBA00004141"/>
    </source>
</evidence>
<dbReference type="STRING" id="1555112.LIP_1821"/>
<keyword evidence="3 5" id="KW-1133">Transmembrane helix</keyword>
<dbReference type="GO" id="GO:0009060">
    <property type="term" value="P:aerobic respiration"/>
    <property type="evidence" value="ECO:0007669"/>
    <property type="project" value="TreeGrafter"/>
</dbReference>
<evidence type="ECO:0000256" key="6">
    <source>
        <dbReference type="RuleBase" id="RU000471"/>
    </source>
</evidence>
<keyword evidence="5" id="KW-1003">Cell membrane</keyword>
<keyword evidence="8" id="KW-1185">Reference proteome</keyword>
<protein>
    <recommendedName>
        <fullName evidence="5">NADH-quinone oxidoreductase subunit H</fullName>
        <ecNumber evidence="5">7.1.1.-</ecNumber>
    </recommendedName>
    <alternativeName>
        <fullName evidence="5">NADH dehydrogenase I subunit H</fullName>
    </alternativeName>
    <alternativeName>
        <fullName evidence="5">NDH-1 subunit H</fullName>
    </alternativeName>
</protein>
<keyword evidence="5 7" id="KW-0830">Ubiquinone</keyword>
<reference evidence="8" key="1">
    <citation type="submission" date="2015-07" db="EMBL/GenBank/DDBJ databases">
        <title>Complete genome sequence and phylogenetic analysis of Limnochorda pilosa.</title>
        <authorList>
            <person name="Watanabe M."/>
            <person name="Kojima H."/>
            <person name="Fukui M."/>
        </authorList>
    </citation>
    <scope>NUCLEOTIDE SEQUENCE [LARGE SCALE GENOMIC DNA]</scope>
    <source>
        <strain evidence="8">HC45</strain>
    </source>
</reference>